<keyword evidence="3" id="KW-1185">Reference proteome</keyword>
<evidence type="ECO:0000313" key="2">
    <source>
        <dbReference type="EMBL" id="MDK8601479.1"/>
    </source>
</evidence>
<organism evidence="1 3">
    <name type="scientific">Trueperella bernardiae</name>
    <dbReference type="NCBI Taxonomy" id="59561"/>
    <lineage>
        <taxon>Bacteria</taxon>
        <taxon>Bacillati</taxon>
        <taxon>Actinomycetota</taxon>
        <taxon>Actinomycetes</taxon>
        <taxon>Actinomycetales</taxon>
        <taxon>Actinomycetaceae</taxon>
        <taxon>Trueperella</taxon>
    </lineage>
</organism>
<accession>A0A0W1KKF4</accession>
<reference evidence="2" key="2">
    <citation type="submission" date="2023-05" db="EMBL/GenBank/DDBJ databases">
        <title>Genomic Catalog of Human Bladder Bacteria.</title>
        <authorList>
            <person name="Du J."/>
        </authorList>
    </citation>
    <scope>NUCLEOTIDE SEQUENCE</scope>
    <source>
        <strain evidence="2">UMB1304A</strain>
    </source>
</reference>
<evidence type="ECO:0000313" key="1">
    <source>
        <dbReference type="EMBL" id="KTF04095.1"/>
    </source>
</evidence>
<name>A0A0W1KKF4_9ACTO</name>
<dbReference type="Proteomes" id="UP000054404">
    <property type="component" value="Unassembled WGS sequence"/>
</dbReference>
<sequence>MSDDNDSLLRQALAEEADEVRAASSALIDAELEAKLARAYADIRERDATIAALTQRVAELEMKKLHIPKSAVEVVKPIVDKLPEPMAKVPYAAYHGLKKLARR</sequence>
<evidence type="ECO:0000313" key="3">
    <source>
        <dbReference type="Proteomes" id="UP000054404"/>
    </source>
</evidence>
<dbReference type="OrthoDB" id="9997500at2"/>
<gene>
    <name evidence="1" type="ORF">AQZ59_01071</name>
    <name evidence="2" type="ORF">QP858_03255</name>
</gene>
<reference evidence="1 3" key="1">
    <citation type="submission" date="2015-11" db="EMBL/GenBank/DDBJ databases">
        <title>Draft Genome Sequence of the Type Strain Trueperella bernardiae LCDC 89-0504T, Isolated from Blood Culture.</title>
        <authorList>
            <person name="Bernier A.-M."/>
            <person name="Bernard K."/>
        </authorList>
    </citation>
    <scope>NUCLEOTIDE SEQUENCE [LARGE SCALE GENOMIC DNA]</scope>
    <source>
        <strain evidence="1 3">LCDC 89-0504</strain>
    </source>
</reference>
<proteinExistence type="predicted"/>
<dbReference type="Proteomes" id="UP001225576">
    <property type="component" value="Unassembled WGS sequence"/>
</dbReference>
<comment type="caution">
    <text evidence="1">The sequence shown here is derived from an EMBL/GenBank/DDBJ whole genome shotgun (WGS) entry which is preliminary data.</text>
</comment>
<dbReference type="PATRIC" id="fig|59561.3.peg.1061"/>
<dbReference type="EMBL" id="LNIZ01000004">
    <property type="protein sequence ID" value="KTF04095.1"/>
    <property type="molecule type" value="Genomic_DNA"/>
</dbReference>
<dbReference type="AlphaFoldDB" id="A0A0W1KKF4"/>
<protein>
    <submittedName>
        <fullName evidence="1">Uncharacterized protein</fullName>
    </submittedName>
</protein>
<dbReference type="RefSeq" id="WP_062613630.1">
    <property type="nucleotide sequence ID" value="NZ_CALTZF010000016.1"/>
</dbReference>
<dbReference type="EMBL" id="JASPDQ010000005">
    <property type="protein sequence ID" value="MDK8601479.1"/>
    <property type="molecule type" value="Genomic_DNA"/>
</dbReference>
<dbReference type="STRING" id="59561.AQZ59_01071"/>